<gene>
    <name evidence="1" type="ORF">SCF082_LOCUS38198</name>
</gene>
<proteinExistence type="predicted"/>
<protein>
    <submittedName>
        <fullName evidence="1">Uncharacterized protein</fullName>
    </submittedName>
</protein>
<reference evidence="1 2" key="1">
    <citation type="submission" date="2024-02" db="EMBL/GenBank/DDBJ databases">
        <authorList>
            <person name="Chen Y."/>
            <person name="Shah S."/>
            <person name="Dougan E. K."/>
            <person name="Thang M."/>
            <person name="Chan C."/>
        </authorList>
    </citation>
    <scope>NUCLEOTIDE SEQUENCE [LARGE SCALE GENOMIC DNA]</scope>
</reference>
<comment type="caution">
    <text evidence="1">The sequence shown here is derived from an EMBL/GenBank/DDBJ whole genome shotgun (WGS) entry which is preliminary data.</text>
</comment>
<keyword evidence="2" id="KW-1185">Reference proteome</keyword>
<organism evidence="1 2">
    <name type="scientific">Durusdinium trenchii</name>
    <dbReference type="NCBI Taxonomy" id="1381693"/>
    <lineage>
        <taxon>Eukaryota</taxon>
        <taxon>Sar</taxon>
        <taxon>Alveolata</taxon>
        <taxon>Dinophyceae</taxon>
        <taxon>Suessiales</taxon>
        <taxon>Symbiodiniaceae</taxon>
        <taxon>Durusdinium</taxon>
    </lineage>
</organism>
<evidence type="ECO:0000313" key="1">
    <source>
        <dbReference type="EMBL" id="CAK9080097.1"/>
    </source>
</evidence>
<dbReference type="EMBL" id="CAXAMM010038684">
    <property type="protein sequence ID" value="CAK9080097.1"/>
    <property type="molecule type" value="Genomic_DNA"/>
</dbReference>
<evidence type="ECO:0000313" key="2">
    <source>
        <dbReference type="Proteomes" id="UP001642464"/>
    </source>
</evidence>
<accession>A0ABP0PVP0</accession>
<dbReference type="Proteomes" id="UP001642464">
    <property type="component" value="Unassembled WGS sequence"/>
</dbReference>
<sequence>MSVKGKAAFCFGPEFHHGPPPFGSFSRWPNIFGISRIDMPRIGDEEILQLYKERQATHCHLLQLMIARKV</sequence>
<name>A0ABP0PVP0_9DINO</name>